<protein>
    <submittedName>
        <fullName evidence="4">GNAT family N-acetyltransferase</fullName>
    </submittedName>
</protein>
<organism evidence="4 5">
    <name type="scientific">Rhodophyticola porphyridii</name>
    <dbReference type="NCBI Taxonomy" id="1852017"/>
    <lineage>
        <taxon>Bacteria</taxon>
        <taxon>Pseudomonadati</taxon>
        <taxon>Pseudomonadota</taxon>
        <taxon>Alphaproteobacteria</taxon>
        <taxon>Rhodobacterales</taxon>
        <taxon>Roseobacteraceae</taxon>
        <taxon>Rhodophyticola</taxon>
    </lineage>
</organism>
<feature type="domain" description="N-acetyltransferase" evidence="3">
    <location>
        <begin position="96"/>
        <end position="246"/>
    </location>
</feature>
<dbReference type="EMBL" id="RCNT01000001">
    <property type="protein sequence ID" value="RMA43406.1"/>
    <property type="molecule type" value="Genomic_DNA"/>
</dbReference>
<sequence length="248" mass="27509">MTLPRAPDLYPVIDHTWPPVRLFDLGLWRLREGRRGSGSRTCAATLREGNPTAADLAEAETAMRHMGQPPLFMIREGETALDHLLETESYVLKDPVTLYAAPVDAIATDAPPPITCFEIWPPLAAQEEIWAQGGIGPERLAVMHRAATPKTTIFGRIDDRPAGTGFVALDGRIAMVHALETRAEHRRRGMGRYMMQAMAFWAKARDATHITLLVTGANLPANALYASMGFQPVGHYHYRIKKETDEQT</sequence>
<dbReference type="Pfam" id="PF00583">
    <property type="entry name" value="Acetyltransf_1"/>
    <property type="match status" value="1"/>
</dbReference>
<dbReference type="InterPro" id="IPR050680">
    <property type="entry name" value="YpeA/RimI_acetyltransf"/>
</dbReference>
<dbReference type="InterPro" id="IPR016181">
    <property type="entry name" value="Acyl_CoA_acyltransferase"/>
</dbReference>
<evidence type="ECO:0000259" key="3">
    <source>
        <dbReference type="PROSITE" id="PS51186"/>
    </source>
</evidence>
<dbReference type="PROSITE" id="PS51186">
    <property type="entry name" value="GNAT"/>
    <property type="match status" value="1"/>
</dbReference>
<evidence type="ECO:0000256" key="2">
    <source>
        <dbReference type="ARBA" id="ARBA00023315"/>
    </source>
</evidence>
<dbReference type="RefSeq" id="WP_121895998.1">
    <property type="nucleotide sequence ID" value="NZ_RCNT01000001.1"/>
</dbReference>
<proteinExistence type="predicted"/>
<dbReference type="SUPFAM" id="SSF55729">
    <property type="entry name" value="Acyl-CoA N-acyltransferases (Nat)"/>
    <property type="match status" value="1"/>
</dbReference>
<dbReference type="CDD" id="cd04301">
    <property type="entry name" value="NAT_SF"/>
    <property type="match status" value="1"/>
</dbReference>
<keyword evidence="5" id="KW-1185">Reference proteome</keyword>
<name>A0A3L9YBM9_9RHOB</name>
<comment type="caution">
    <text evidence="4">The sequence shown here is derived from an EMBL/GenBank/DDBJ whole genome shotgun (WGS) entry which is preliminary data.</text>
</comment>
<dbReference type="GO" id="GO:0016747">
    <property type="term" value="F:acyltransferase activity, transferring groups other than amino-acyl groups"/>
    <property type="evidence" value="ECO:0007669"/>
    <property type="project" value="InterPro"/>
</dbReference>
<evidence type="ECO:0000313" key="5">
    <source>
        <dbReference type="Proteomes" id="UP000281343"/>
    </source>
</evidence>
<reference evidence="4 5" key="1">
    <citation type="submission" date="2018-10" db="EMBL/GenBank/DDBJ databases">
        <authorList>
            <person name="Jung H.S."/>
            <person name="Jeon C.O."/>
        </authorList>
    </citation>
    <scope>NUCLEOTIDE SEQUENCE [LARGE SCALE GENOMIC DNA]</scope>
    <source>
        <strain evidence="4 5">MA-7-27</strain>
    </source>
</reference>
<dbReference type="InterPro" id="IPR000182">
    <property type="entry name" value="GNAT_dom"/>
</dbReference>
<evidence type="ECO:0000313" key="4">
    <source>
        <dbReference type="EMBL" id="RMA43406.1"/>
    </source>
</evidence>
<dbReference type="OrthoDB" id="7301318at2"/>
<dbReference type="Gene3D" id="3.40.630.30">
    <property type="match status" value="1"/>
</dbReference>
<accession>A0A3L9YBM9</accession>
<keyword evidence="2" id="KW-0012">Acyltransferase</keyword>
<dbReference type="AlphaFoldDB" id="A0A3L9YBM9"/>
<evidence type="ECO:0000256" key="1">
    <source>
        <dbReference type="ARBA" id="ARBA00022679"/>
    </source>
</evidence>
<keyword evidence="1 4" id="KW-0808">Transferase</keyword>
<dbReference type="Proteomes" id="UP000281343">
    <property type="component" value="Unassembled WGS sequence"/>
</dbReference>
<gene>
    <name evidence="4" type="ORF">D9R08_00155</name>
</gene>
<dbReference type="PANTHER" id="PTHR43420">
    <property type="entry name" value="ACETYLTRANSFERASE"/>
    <property type="match status" value="1"/>
</dbReference>